<dbReference type="InParanoid" id="A0A0C3DAA9"/>
<accession>A0A0C3DAA9</accession>
<dbReference type="HOGENOM" id="CLU_2997819_0_0_1"/>
<dbReference type="Proteomes" id="UP000053989">
    <property type="component" value="Unassembled WGS sequence"/>
</dbReference>
<gene>
    <name evidence="2" type="ORF">SCLCIDRAFT_1219339</name>
</gene>
<protein>
    <submittedName>
        <fullName evidence="2">Uncharacterized protein</fullName>
    </submittedName>
</protein>
<evidence type="ECO:0000313" key="3">
    <source>
        <dbReference type="Proteomes" id="UP000053989"/>
    </source>
</evidence>
<sequence>MQPTRWLLLLCWLVQKVNVEEEYLPELWRTGLMSKLLRKDEKQKQPFPSDFRVGIGI</sequence>
<name>A0A0C3DAA9_9AGAM</name>
<dbReference type="AlphaFoldDB" id="A0A0C3DAA9"/>
<organism evidence="2 3">
    <name type="scientific">Scleroderma citrinum Foug A</name>
    <dbReference type="NCBI Taxonomy" id="1036808"/>
    <lineage>
        <taxon>Eukaryota</taxon>
        <taxon>Fungi</taxon>
        <taxon>Dikarya</taxon>
        <taxon>Basidiomycota</taxon>
        <taxon>Agaricomycotina</taxon>
        <taxon>Agaricomycetes</taxon>
        <taxon>Agaricomycetidae</taxon>
        <taxon>Boletales</taxon>
        <taxon>Sclerodermatineae</taxon>
        <taxon>Sclerodermataceae</taxon>
        <taxon>Scleroderma</taxon>
    </lineage>
</organism>
<dbReference type="EMBL" id="KN822098">
    <property type="protein sequence ID" value="KIM57650.1"/>
    <property type="molecule type" value="Genomic_DNA"/>
</dbReference>
<feature type="signal peptide" evidence="1">
    <location>
        <begin position="1"/>
        <end position="19"/>
    </location>
</feature>
<feature type="chain" id="PRO_5002163351" evidence="1">
    <location>
        <begin position="20"/>
        <end position="57"/>
    </location>
</feature>
<evidence type="ECO:0000256" key="1">
    <source>
        <dbReference type="SAM" id="SignalP"/>
    </source>
</evidence>
<keyword evidence="3" id="KW-1185">Reference proteome</keyword>
<reference evidence="3" key="2">
    <citation type="submission" date="2015-01" db="EMBL/GenBank/DDBJ databases">
        <title>Evolutionary Origins and Diversification of the Mycorrhizal Mutualists.</title>
        <authorList>
            <consortium name="DOE Joint Genome Institute"/>
            <consortium name="Mycorrhizal Genomics Consortium"/>
            <person name="Kohler A."/>
            <person name="Kuo A."/>
            <person name="Nagy L.G."/>
            <person name="Floudas D."/>
            <person name="Copeland A."/>
            <person name="Barry K.W."/>
            <person name="Cichocki N."/>
            <person name="Veneault-Fourrey C."/>
            <person name="LaButti K."/>
            <person name="Lindquist E.A."/>
            <person name="Lipzen A."/>
            <person name="Lundell T."/>
            <person name="Morin E."/>
            <person name="Murat C."/>
            <person name="Riley R."/>
            <person name="Ohm R."/>
            <person name="Sun H."/>
            <person name="Tunlid A."/>
            <person name="Henrissat B."/>
            <person name="Grigoriev I.V."/>
            <person name="Hibbett D.S."/>
            <person name="Martin F."/>
        </authorList>
    </citation>
    <scope>NUCLEOTIDE SEQUENCE [LARGE SCALE GENOMIC DNA]</scope>
    <source>
        <strain evidence="3">Foug A</strain>
    </source>
</reference>
<proteinExistence type="predicted"/>
<keyword evidence="1" id="KW-0732">Signal</keyword>
<evidence type="ECO:0000313" key="2">
    <source>
        <dbReference type="EMBL" id="KIM57650.1"/>
    </source>
</evidence>
<reference evidence="2 3" key="1">
    <citation type="submission" date="2014-04" db="EMBL/GenBank/DDBJ databases">
        <authorList>
            <consortium name="DOE Joint Genome Institute"/>
            <person name="Kuo A."/>
            <person name="Kohler A."/>
            <person name="Nagy L.G."/>
            <person name="Floudas D."/>
            <person name="Copeland A."/>
            <person name="Barry K.W."/>
            <person name="Cichocki N."/>
            <person name="Veneault-Fourrey C."/>
            <person name="LaButti K."/>
            <person name="Lindquist E.A."/>
            <person name="Lipzen A."/>
            <person name="Lundell T."/>
            <person name="Morin E."/>
            <person name="Murat C."/>
            <person name="Sun H."/>
            <person name="Tunlid A."/>
            <person name="Henrissat B."/>
            <person name="Grigoriev I.V."/>
            <person name="Hibbett D.S."/>
            <person name="Martin F."/>
            <person name="Nordberg H.P."/>
            <person name="Cantor M.N."/>
            <person name="Hua S.X."/>
        </authorList>
    </citation>
    <scope>NUCLEOTIDE SEQUENCE [LARGE SCALE GENOMIC DNA]</scope>
    <source>
        <strain evidence="2 3">Foug A</strain>
    </source>
</reference>